<dbReference type="InterPro" id="IPR023635">
    <property type="entry name" value="Peptide_deformylase"/>
</dbReference>
<accession>A0A1F5YNF6</accession>
<dbReference type="GO" id="GO:0046872">
    <property type="term" value="F:metal ion binding"/>
    <property type="evidence" value="ECO:0007669"/>
    <property type="project" value="UniProtKB-KW"/>
</dbReference>
<dbReference type="Proteomes" id="UP000178448">
    <property type="component" value="Unassembled WGS sequence"/>
</dbReference>
<comment type="cofactor">
    <cofactor evidence="2">
        <name>Fe(2+)</name>
        <dbReference type="ChEBI" id="CHEBI:29033"/>
    </cofactor>
    <text evidence="2">Binds 1 Fe(2+) ion.</text>
</comment>
<keyword evidence="2" id="KW-0479">Metal-binding</keyword>
<proteinExistence type="inferred from homology"/>
<dbReference type="Gene3D" id="3.90.45.10">
    <property type="entry name" value="Peptide deformylase"/>
    <property type="match status" value="1"/>
</dbReference>
<comment type="similarity">
    <text evidence="1 2">Belongs to the polypeptide deformylase family.</text>
</comment>
<dbReference type="PANTHER" id="PTHR10458">
    <property type="entry name" value="PEPTIDE DEFORMYLASE"/>
    <property type="match status" value="1"/>
</dbReference>
<dbReference type="STRING" id="1798374.A2Z33_00445"/>
<feature type="binding site" evidence="2">
    <location>
        <position position="142"/>
    </location>
    <ligand>
        <name>Fe cation</name>
        <dbReference type="ChEBI" id="CHEBI:24875"/>
    </ligand>
</feature>
<feature type="binding site" evidence="2">
    <location>
        <position position="138"/>
    </location>
    <ligand>
        <name>Fe cation</name>
        <dbReference type="ChEBI" id="CHEBI:24875"/>
    </ligand>
</feature>
<protein>
    <recommendedName>
        <fullName evidence="2">Peptide deformylase</fullName>
        <shortName evidence="2">PDF</shortName>
        <ecNumber evidence="2">3.5.1.88</ecNumber>
    </recommendedName>
    <alternativeName>
        <fullName evidence="2">Polypeptide deformylase</fullName>
    </alternativeName>
</protein>
<dbReference type="InterPro" id="IPR036821">
    <property type="entry name" value="Peptide_deformylase_sf"/>
</dbReference>
<name>A0A1F5YNF6_9BACT</name>
<comment type="catalytic activity">
    <reaction evidence="2">
        <text>N-terminal N-formyl-L-methionyl-[peptide] + H2O = N-terminal L-methionyl-[peptide] + formate</text>
        <dbReference type="Rhea" id="RHEA:24420"/>
        <dbReference type="Rhea" id="RHEA-COMP:10639"/>
        <dbReference type="Rhea" id="RHEA-COMP:10640"/>
        <dbReference type="ChEBI" id="CHEBI:15377"/>
        <dbReference type="ChEBI" id="CHEBI:15740"/>
        <dbReference type="ChEBI" id="CHEBI:49298"/>
        <dbReference type="ChEBI" id="CHEBI:64731"/>
        <dbReference type="EC" id="3.5.1.88"/>
    </reaction>
</comment>
<evidence type="ECO:0000313" key="3">
    <source>
        <dbReference type="EMBL" id="OGG01497.1"/>
    </source>
</evidence>
<keyword evidence="2" id="KW-0408">Iron</keyword>
<sequence>MKPIVFAPDTILTTPAKDVTVFDRKLEQLVRSLHDTLKKTDNPKGVGLAATQIGESYRVFVTRPTEHARIRTYINPEILALEDADTGPRDRRLEGCLSIPNVWGKVRRAGKVTLRFTDETGNVKTEDFSGFPATIIQHETDHVNGILFTQRVLEQKGRLYRLSYDETGKETLEEILI</sequence>
<feature type="binding site" evidence="2">
    <location>
        <position position="96"/>
    </location>
    <ligand>
        <name>Fe cation</name>
        <dbReference type="ChEBI" id="CHEBI:24875"/>
    </ligand>
</feature>
<feature type="active site" evidence="2">
    <location>
        <position position="139"/>
    </location>
</feature>
<dbReference type="PRINTS" id="PR01576">
    <property type="entry name" value="PDEFORMYLASE"/>
</dbReference>
<dbReference type="AlphaFoldDB" id="A0A1F5YNF6"/>
<evidence type="ECO:0000313" key="4">
    <source>
        <dbReference type="Proteomes" id="UP000178448"/>
    </source>
</evidence>
<dbReference type="GO" id="GO:0006412">
    <property type="term" value="P:translation"/>
    <property type="evidence" value="ECO:0007669"/>
    <property type="project" value="UniProtKB-UniRule"/>
</dbReference>
<gene>
    <name evidence="2" type="primary">def</name>
    <name evidence="3" type="ORF">A2Z33_00445</name>
</gene>
<evidence type="ECO:0000256" key="1">
    <source>
        <dbReference type="ARBA" id="ARBA00010759"/>
    </source>
</evidence>
<dbReference type="NCBIfam" id="TIGR00079">
    <property type="entry name" value="pept_deformyl"/>
    <property type="match status" value="1"/>
</dbReference>
<dbReference type="CDD" id="cd00487">
    <property type="entry name" value="Pep_deformylase"/>
    <property type="match status" value="1"/>
</dbReference>
<dbReference type="PANTHER" id="PTHR10458:SF22">
    <property type="entry name" value="PEPTIDE DEFORMYLASE"/>
    <property type="match status" value="1"/>
</dbReference>
<keyword evidence="2" id="KW-0378">Hydrolase</keyword>
<dbReference type="GO" id="GO:0042586">
    <property type="term" value="F:peptide deformylase activity"/>
    <property type="evidence" value="ECO:0007669"/>
    <property type="project" value="UniProtKB-UniRule"/>
</dbReference>
<dbReference type="Pfam" id="PF01327">
    <property type="entry name" value="Pep_deformylase"/>
    <property type="match status" value="1"/>
</dbReference>
<dbReference type="NCBIfam" id="NF001159">
    <property type="entry name" value="PRK00150.1-3"/>
    <property type="match status" value="1"/>
</dbReference>
<reference evidence="3 4" key="1">
    <citation type="journal article" date="2016" name="Nat. Commun.">
        <title>Thousands of microbial genomes shed light on interconnected biogeochemical processes in an aquifer system.</title>
        <authorList>
            <person name="Anantharaman K."/>
            <person name="Brown C.T."/>
            <person name="Hug L.A."/>
            <person name="Sharon I."/>
            <person name="Castelle C.J."/>
            <person name="Probst A.J."/>
            <person name="Thomas B.C."/>
            <person name="Singh A."/>
            <person name="Wilkins M.J."/>
            <person name="Karaoz U."/>
            <person name="Brodie E.L."/>
            <person name="Williams K.H."/>
            <person name="Hubbard S.S."/>
            <person name="Banfield J.F."/>
        </authorList>
    </citation>
    <scope>NUCLEOTIDE SEQUENCE [LARGE SCALE GENOMIC DNA]</scope>
</reference>
<organism evidence="3 4">
    <name type="scientific">Candidatus Gottesmanbacteria bacterium RBG_16_52_11</name>
    <dbReference type="NCBI Taxonomy" id="1798374"/>
    <lineage>
        <taxon>Bacteria</taxon>
        <taxon>Candidatus Gottesmaniibacteriota</taxon>
    </lineage>
</organism>
<dbReference type="EMBL" id="MFJD01000015">
    <property type="protein sequence ID" value="OGG01497.1"/>
    <property type="molecule type" value="Genomic_DNA"/>
</dbReference>
<keyword evidence="2" id="KW-0648">Protein biosynthesis</keyword>
<dbReference type="SUPFAM" id="SSF56420">
    <property type="entry name" value="Peptide deformylase"/>
    <property type="match status" value="1"/>
</dbReference>
<dbReference type="PIRSF" id="PIRSF004749">
    <property type="entry name" value="Pep_def"/>
    <property type="match status" value="1"/>
</dbReference>
<comment type="function">
    <text evidence="2">Removes the formyl group from the N-terminal Met of newly synthesized proteins. Requires at least a dipeptide for an efficient rate of reaction. N-terminal L-methionine is a prerequisite for activity but the enzyme has broad specificity at other positions.</text>
</comment>
<dbReference type="HAMAP" id="MF_00163">
    <property type="entry name" value="Pep_deformylase"/>
    <property type="match status" value="1"/>
</dbReference>
<comment type="caution">
    <text evidence="3">The sequence shown here is derived from an EMBL/GenBank/DDBJ whole genome shotgun (WGS) entry which is preliminary data.</text>
</comment>
<dbReference type="EC" id="3.5.1.88" evidence="2"/>
<evidence type="ECO:0000256" key="2">
    <source>
        <dbReference type="HAMAP-Rule" id="MF_00163"/>
    </source>
</evidence>